<gene>
    <name evidence="3" type="ORF">AX774_g3186</name>
    <name evidence="2" type="ORF">AX774_g4419</name>
</gene>
<protein>
    <submittedName>
        <fullName evidence="2">Uncharacterized protein</fullName>
    </submittedName>
</protein>
<accession>A0A1R1PMM3</accession>
<dbReference type="OrthoDB" id="5574788at2759"/>
<feature type="region of interest" description="Disordered" evidence="1">
    <location>
        <begin position="321"/>
        <end position="344"/>
    </location>
</feature>
<feature type="region of interest" description="Disordered" evidence="1">
    <location>
        <begin position="515"/>
        <end position="546"/>
    </location>
</feature>
<feature type="compositionally biased region" description="Low complexity" evidence="1">
    <location>
        <begin position="276"/>
        <end position="290"/>
    </location>
</feature>
<sequence length="792" mass="86084">MAANNSQNLDTAVASDISSYNETAKKLNESLNGHLDTNADVDADTDPNVGVNIDPVEETIVHLNQTQLENRNDNENENENDRGKKLFTVSSSSFSSGSSTPSPNLMPNSNQNSTPVSASGPGSKPNSNPNPNSSPNLDSELKSDVHPNALSREGEDLHDSGSTTSKNRSIHGISELDNKAQQKSNQFDTTNNTLEKKTSLERAKTAEITNSALNLKNTSSGTNLLKTLHKTNKNSSSRASIASITTATIATAIPTTTTTTTAVSVSAPSNSINDPNTIKNSTTNSDNSNNLAGTRKLSNSKTTSYYNTKRLLHSISKISTNSTTNTTATRSPLSGRSSAYSHTSPSIVAEAGAVGDSGRLQRPHLERATSKFGNLIPTQHPQHDSVGKSGNSSNASYKKPKRFLPRASTTTDAKIQQQLQQQQHHHHIQQEQLSPVLRSASLSTSSRWQQDLDYLTSSVQRQYQRERELGMLEAEQEHNLEMAMKYTCIRSLHQVETISSALMLNAPVKNNISSTTMTASSPHSDLRVTHDSDSFDSGSGSGVGGDSNAIQLSTNKIYRDIDDAYTFVAQRSDPLASSKQRSKKLLQVFKDLSNFSTDTTINHSSENSNNNSNLGNSTNANGDITNANNFTEKQNSCILPPSLDYFLGTNSYSGYYPTYGSQSHSYSHGNPYGYGGSSYSLDKTKKIPVWLQPLPREIHDIYYSTDPDSPVRDDRIPHEPPHLKFLNSRAAELKMAMRQNAAASKEKIVAPPRLITSSISALETWKGRRVPGLVNLNCYIGDAGSTLLNRQN</sequence>
<feature type="compositionally biased region" description="Low complexity" evidence="1">
    <location>
        <begin position="602"/>
        <end position="620"/>
    </location>
</feature>
<feature type="region of interest" description="Disordered" evidence="1">
    <location>
        <begin position="374"/>
        <end position="434"/>
    </location>
</feature>
<dbReference type="Proteomes" id="UP000188320">
    <property type="component" value="Unassembled WGS sequence"/>
</dbReference>
<evidence type="ECO:0000313" key="4">
    <source>
        <dbReference type="Proteomes" id="UP000188320"/>
    </source>
</evidence>
<feature type="compositionally biased region" description="Low complexity" evidence="1">
    <location>
        <begin position="321"/>
        <end position="334"/>
    </location>
</feature>
<dbReference type="EMBL" id="LSSK01000735">
    <property type="protein sequence ID" value="OMH82122.1"/>
    <property type="molecule type" value="Genomic_DNA"/>
</dbReference>
<feature type="compositionally biased region" description="Polar residues" evidence="1">
    <location>
        <begin position="335"/>
        <end position="344"/>
    </location>
</feature>
<feature type="compositionally biased region" description="Low complexity" evidence="1">
    <location>
        <begin position="90"/>
        <end position="102"/>
    </location>
</feature>
<evidence type="ECO:0000256" key="1">
    <source>
        <dbReference type="SAM" id="MobiDB-lite"/>
    </source>
</evidence>
<feature type="compositionally biased region" description="Polar residues" evidence="1">
    <location>
        <begin position="103"/>
        <end position="117"/>
    </location>
</feature>
<feature type="compositionally biased region" description="Low complexity" evidence="1">
    <location>
        <begin position="119"/>
        <end position="136"/>
    </location>
</feature>
<proteinExistence type="predicted"/>
<feature type="compositionally biased region" description="Polar residues" evidence="1">
    <location>
        <begin position="181"/>
        <end position="193"/>
    </location>
</feature>
<reference evidence="4" key="1">
    <citation type="submission" date="2017-01" db="EMBL/GenBank/DDBJ databases">
        <authorList>
            <person name="Wang Y."/>
            <person name="White M."/>
            <person name="Kvist S."/>
            <person name="Moncalvo J.-M."/>
        </authorList>
    </citation>
    <scope>NUCLEOTIDE SEQUENCE [LARGE SCALE GENOMIC DNA]</scope>
    <source>
        <strain evidence="4">COL-18-3</strain>
    </source>
</reference>
<reference evidence="2" key="2">
    <citation type="submission" date="2017-01" db="EMBL/GenBank/DDBJ databases">
        <authorList>
            <person name="Mah S.A."/>
            <person name="Swanson W.J."/>
            <person name="Moy G.W."/>
            <person name="Vacquier V.D."/>
        </authorList>
    </citation>
    <scope>NUCLEOTIDE SEQUENCE [LARGE SCALE GENOMIC DNA]</scope>
    <source>
        <strain evidence="2">COL-18-3</strain>
    </source>
</reference>
<dbReference type="AlphaFoldDB" id="A0A1R1PMM3"/>
<comment type="caution">
    <text evidence="2">The sequence shown here is derived from an EMBL/GenBank/DDBJ whole genome shotgun (WGS) entry which is preliminary data.</text>
</comment>
<feature type="compositionally biased region" description="Basic and acidic residues" evidence="1">
    <location>
        <begin position="524"/>
        <end position="533"/>
    </location>
</feature>
<evidence type="ECO:0000313" key="2">
    <source>
        <dbReference type="EMBL" id="OMH82122.1"/>
    </source>
</evidence>
<keyword evidence="4" id="KW-1185">Reference proteome</keyword>
<feature type="region of interest" description="Disordered" evidence="1">
    <location>
        <begin position="89"/>
        <end position="196"/>
    </location>
</feature>
<name>A0A1R1PMM3_ZANCU</name>
<feature type="region of interest" description="Disordered" evidence="1">
    <location>
        <begin position="599"/>
        <end position="620"/>
    </location>
</feature>
<evidence type="ECO:0000313" key="3">
    <source>
        <dbReference type="EMBL" id="OMH83305.1"/>
    </source>
</evidence>
<organism evidence="2 4">
    <name type="scientific">Zancudomyces culisetae</name>
    <name type="common">Gut fungus</name>
    <name type="synonym">Smittium culisetae</name>
    <dbReference type="NCBI Taxonomy" id="1213189"/>
    <lineage>
        <taxon>Eukaryota</taxon>
        <taxon>Fungi</taxon>
        <taxon>Fungi incertae sedis</taxon>
        <taxon>Zoopagomycota</taxon>
        <taxon>Kickxellomycotina</taxon>
        <taxon>Harpellomycetes</taxon>
        <taxon>Harpellales</taxon>
        <taxon>Legeriomycetaceae</taxon>
        <taxon>Zancudomyces</taxon>
    </lineage>
</organism>
<dbReference type="EMBL" id="LSSK01000448">
    <property type="protein sequence ID" value="OMH83305.1"/>
    <property type="molecule type" value="Genomic_DNA"/>
</dbReference>
<feature type="region of interest" description="Disordered" evidence="1">
    <location>
        <begin position="273"/>
        <end position="296"/>
    </location>
</feature>